<feature type="region of interest" description="Disordered" evidence="1">
    <location>
        <begin position="675"/>
        <end position="698"/>
    </location>
</feature>
<dbReference type="AlphaFoldDB" id="A0A0B7NY94"/>
<accession>A0A0B7NY94</accession>
<gene>
    <name evidence="3" type="ORF">PFCIRM138_04140</name>
</gene>
<keyword evidence="2" id="KW-0472">Membrane</keyword>
<feature type="transmembrane region" description="Helical" evidence="2">
    <location>
        <begin position="649"/>
        <end position="669"/>
    </location>
</feature>
<keyword evidence="2" id="KW-0812">Transmembrane</keyword>
<protein>
    <submittedName>
        <fullName evidence="3">Uncharacterized protein</fullName>
    </submittedName>
</protein>
<dbReference type="EMBL" id="LM676389">
    <property type="protein sequence ID" value="CEP26094.1"/>
    <property type="molecule type" value="Genomic_DNA"/>
</dbReference>
<evidence type="ECO:0000256" key="1">
    <source>
        <dbReference type="SAM" id="MobiDB-lite"/>
    </source>
</evidence>
<evidence type="ECO:0000256" key="2">
    <source>
        <dbReference type="SAM" id="Phobius"/>
    </source>
</evidence>
<evidence type="ECO:0000313" key="3">
    <source>
        <dbReference type="EMBL" id="CEP26094.1"/>
    </source>
</evidence>
<proteinExistence type="predicted"/>
<dbReference type="InterPro" id="IPR046112">
    <property type="entry name" value="DUF6049"/>
</dbReference>
<keyword evidence="2" id="KW-1133">Transmembrane helix</keyword>
<sequence length="698" mass="72509">MSPRHADDASGDRRRTGPQARLPRWLAGLLCIVLTTLSLGVVHPAVRADDATLDVTFTSMSPSAVTDEGDLTLTGTITNKGSATVNRPTVHMWRNRAPLTNADALNFLVKNQSSEPMGDVVTTSAAAQTVASLTPGASANFTVRAAFSGGGDPLALVSPGNAYLVGVRVDNSAGTQVGSSRTLISYPGTSKYDATTVAELASAPSYVGTDNGKPVFTDDHLAAEISPDGRLGQLVQLAEADNVSSVIDPLLVDELTAMASGYEVRSTDGTRVPGRGQDAATSFLRRIQGVAANGRSYRGLYGMLGVSAAASASRHDLLVSAAQQSAGNQTLKALPLAITATGNALTSNDLEYLASAKPTLVLAQGIDPASPVRQATVRQGAPTQLTVVSVQTTLGDGGPAPAPDQDLVHRVGRLQSEQLVRAGAYGTSVHLVTGGDAARAELAAAIGRVRVPLQELLKKQTTPVALQTGNTDEISAPGSLTGAESTAQTQLGFYKALTGEDAGIDTELLITRVWSGSFADADAAETYLNTAMATVSAALQSGGVEVHMSEKLIVPSKSTSLPISLTNSMSIPVRVRVHFDSDNSSRIDIDDTDVIRLDPGESATVRITPHASGSGTVQMDAMVMTAGDQAHQLGDSVRFTVQANNVGNIGWIIIIASGVVLLGATALRVRQVRHERAQQHTPADDDPDVPFDPSPLDD</sequence>
<feature type="compositionally biased region" description="Acidic residues" evidence="1">
    <location>
        <begin position="684"/>
        <end position="698"/>
    </location>
</feature>
<name>A0A0B7NY94_PROFF</name>
<organism evidence="3">
    <name type="scientific">Propionibacterium freudenreichii subsp. freudenreichii</name>
    <dbReference type="NCBI Taxonomy" id="66712"/>
    <lineage>
        <taxon>Bacteria</taxon>
        <taxon>Bacillati</taxon>
        <taxon>Actinomycetota</taxon>
        <taxon>Actinomycetes</taxon>
        <taxon>Propionibacteriales</taxon>
        <taxon>Propionibacteriaceae</taxon>
        <taxon>Propionibacterium</taxon>
    </lineage>
</organism>
<reference evidence="3" key="1">
    <citation type="submission" date="2014-08" db="EMBL/GenBank/DDBJ databases">
        <authorList>
            <person name="Falentin Helene"/>
        </authorList>
    </citation>
    <scope>NUCLEOTIDE SEQUENCE</scope>
</reference>
<dbReference type="Pfam" id="PF19516">
    <property type="entry name" value="DUF6049"/>
    <property type="match status" value="2"/>
</dbReference>